<dbReference type="Proteomes" id="UP000193067">
    <property type="component" value="Unassembled WGS sequence"/>
</dbReference>
<proteinExistence type="predicted"/>
<sequence length="186" mass="20473">MHRTRAAALGDSASRLRTSCCGKRRPATYEDVPHRVHGGKWIFASLPLLSVWGPPDSPRRSRGGDCGCGQTRARESCRRTADACGVSPENTKDDALCILKNDYDAGPHSADKLMIGQSVHQYVSDMDIRTVANTCILRPYQLRTPSCPNALVRTCIGFLHTVSRDGTIPWPSILAAENTRDQPHFE</sequence>
<evidence type="ECO:0000313" key="1">
    <source>
        <dbReference type="EMBL" id="OSD00966.1"/>
    </source>
</evidence>
<evidence type="ECO:0000313" key="2">
    <source>
        <dbReference type="Proteomes" id="UP000193067"/>
    </source>
</evidence>
<protein>
    <submittedName>
        <fullName evidence="1">Uncharacterized protein</fullName>
    </submittedName>
</protein>
<gene>
    <name evidence="1" type="ORF">PYCCODRAFT_559563</name>
</gene>
<name>A0A1Y2IIG4_TRAC3</name>
<dbReference type="EMBL" id="KZ084114">
    <property type="protein sequence ID" value="OSD00966.1"/>
    <property type="molecule type" value="Genomic_DNA"/>
</dbReference>
<reference evidence="1 2" key="1">
    <citation type="journal article" date="2015" name="Biotechnol. Biofuels">
        <title>Enhanced degradation of softwood versus hardwood by the white-rot fungus Pycnoporus coccineus.</title>
        <authorList>
            <person name="Couturier M."/>
            <person name="Navarro D."/>
            <person name="Chevret D."/>
            <person name="Henrissat B."/>
            <person name="Piumi F."/>
            <person name="Ruiz-Duenas F.J."/>
            <person name="Martinez A.T."/>
            <person name="Grigoriev I.V."/>
            <person name="Riley R."/>
            <person name="Lipzen A."/>
            <person name="Berrin J.G."/>
            <person name="Master E.R."/>
            <person name="Rosso M.N."/>
        </authorList>
    </citation>
    <scope>NUCLEOTIDE SEQUENCE [LARGE SCALE GENOMIC DNA]</scope>
    <source>
        <strain evidence="1 2">BRFM310</strain>
    </source>
</reference>
<accession>A0A1Y2IIG4</accession>
<dbReference type="AlphaFoldDB" id="A0A1Y2IIG4"/>
<keyword evidence="2" id="KW-1185">Reference proteome</keyword>
<organism evidence="1 2">
    <name type="scientific">Trametes coccinea (strain BRFM310)</name>
    <name type="common">Pycnoporus coccineus</name>
    <dbReference type="NCBI Taxonomy" id="1353009"/>
    <lineage>
        <taxon>Eukaryota</taxon>
        <taxon>Fungi</taxon>
        <taxon>Dikarya</taxon>
        <taxon>Basidiomycota</taxon>
        <taxon>Agaricomycotina</taxon>
        <taxon>Agaricomycetes</taxon>
        <taxon>Polyporales</taxon>
        <taxon>Polyporaceae</taxon>
        <taxon>Trametes</taxon>
    </lineage>
</organism>